<protein>
    <submittedName>
        <fullName evidence="2">Acyl-CoA N-acyltransferase</fullName>
    </submittedName>
</protein>
<dbReference type="Gene3D" id="3.40.630.30">
    <property type="match status" value="1"/>
</dbReference>
<keyword evidence="2" id="KW-0808">Transferase</keyword>
<dbReference type="SUPFAM" id="SSF55729">
    <property type="entry name" value="Acyl-CoA N-acyltransferases (Nat)"/>
    <property type="match status" value="1"/>
</dbReference>
<evidence type="ECO:0000259" key="1">
    <source>
        <dbReference type="PROSITE" id="PS51186"/>
    </source>
</evidence>
<keyword evidence="3" id="KW-1185">Reference proteome</keyword>
<dbReference type="PANTHER" id="PTHR43792:SF1">
    <property type="entry name" value="N-ACETYLTRANSFERASE DOMAIN-CONTAINING PROTEIN"/>
    <property type="match status" value="1"/>
</dbReference>
<gene>
    <name evidence="2" type="ORF">BDZ85DRAFT_286388</name>
</gene>
<organism evidence="2 3">
    <name type="scientific">Elsinoe ampelina</name>
    <dbReference type="NCBI Taxonomy" id="302913"/>
    <lineage>
        <taxon>Eukaryota</taxon>
        <taxon>Fungi</taxon>
        <taxon>Dikarya</taxon>
        <taxon>Ascomycota</taxon>
        <taxon>Pezizomycotina</taxon>
        <taxon>Dothideomycetes</taxon>
        <taxon>Dothideomycetidae</taxon>
        <taxon>Myriangiales</taxon>
        <taxon>Elsinoaceae</taxon>
        <taxon>Elsinoe</taxon>
    </lineage>
</organism>
<dbReference type="Pfam" id="PF13302">
    <property type="entry name" value="Acetyltransf_3"/>
    <property type="match status" value="1"/>
</dbReference>
<dbReference type="GO" id="GO:0016747">
    <property type="term" value="F:acyltransferase activity, transferring groups other than amino-acyl groups"/>
    <property type="evidence" value="ECO:0007669"/>
    <property type="project" value="InterPro"/>
</dbReference>
<dbReference type="AlphaFoldDB" id="A0A6A6FYV9"/>
<proteinExistence type="predicted"/>
<evidence type="ECO:0000313" key="2">
    <source>
        <dbReference type="EMBL" id="KAF2218370.1"/>
    </source>
</evidence>
<dbReference type="InterPro" id="IPR000182">
    <property type="entry name" value="GNAT_dom"/>
</dbReference>
<reference evidence="3" key="1">
    <citation type="journal article" date="2020" name="Stud. Mycol.">
        <title>101 Dothideomycetes genomes: A test case for predicting lifestyles and emergence of pathogens.</title>
        <authorList>
            <person name="Haridas S."/>
            <person name="Albert R."/>
            <person name="Binder M."/>
            <person name="Bloem J."/>
            <person name="LaButti K."/>
            <person name="Salamov A."/>
            <person name="Andreopoulos B."/>
            <person name="Baker S."/>
            <person name="Barry K."/>
            <person name="Bills G."/>
            <person name="Bluhm B."/>
            <person name="Cannon C."/>
            <person name="Castanera R."/>
            <person name="Culley D."/>
            <person name="Daum C."/>
            <person name="Ezra D."/>
            <person name="Gonzalez J."/>
            <person name="Henrissat B."/>
            <person name="Kuo A."/>
            <person name="Liang C."/>
            <person name="Lipzen A."/>
            <person name="Lutzoni F."/>
            <person name="Magnuson J."/>
            <person name="Mondo S."/>
            <person name="Nolan M."/>
            <person name="Ohm R."/>
            <person name="Pangilinan J."/>
            <person name="Park H.-J."/>
            <person name="Ramirez L."/>
            <person name="Alfaro M."/>
            <person name="Sun H."/>
            <person name="Tritt A."/>
            <person name="Yoshinaga Y."/>
            <person name="Zwiers L.-H."/>
            <person name="Turgeon B."/>
            <person name="Goodwin S."/>
            <person name="Spatafora J."/>
            <person name="Crous P."/>
            <person name="Grigoriev I."/>
        </authorList>
    </citation>
    <scope>NUCLEOTIDE SEQUENCE [LARGE SCALE GENOMIC DNA]</scope>
    <source>
        <strain evidence="3">CECT 20119</strain>
    </source>
</reference>
<accession>A0A6A6FYV9</accession>
<feature type="domain" description="N-acetyltransferase" evidence="1">
    <location>
        <begin position="18"/>
        <end position="194"/>
    </location>
</feature>
<dbReference type="PANTHER" id="PTHR43792">
    <property type="entry name" value="GNAT FAMILY, PUTATIVE (AFU_ORTHOLOGUE AFUA_3G00765)-RELATED-RELATED"/>
    <property type="match status" value="1"/>
</dbReference>
<dbReference type="PROSITE" id="PS51186">
    <property type="entry name" value="GNAT"/>
    <property type="match status" value="1"/>
</dbReference>
<dbReference type="OrthoDB" id="4072826at2759"/>
<dbReference type="InterPro" id="IPR016181">
    <property type="entry name" value="Acyl_CoA_acyltransferase"/>
</dbReference>
<keyword evidence="2" id="KW-0012">Acyltransferase</keyword>
<sequence>MTVGPTTRHEREIKTERLILRAINPYEDAEDVHEWYTYADALKFTTRSPRASLAETTTLLHQRNTSPIMYALTIPRPPSVSPPSTSPPSRRKVIGLLGCKHFPEIGYSLNPAYQGQGYMTEALLAFLPVLFEAMPTAEQGGWDRALALVDEEHVASQRLLERTGWERGGRLEGEYFSPVLGERRNAVEFWYSRPEVKGQREEGGG</sequence>
<dbReference type="EMBL" id="ML992550">
    <property type="protein sequence ID" value="KAF2218370.1"/>
    <property type="molecule type" value="Genomic_DNA"/>
</dbReference>
<name>A0A6A6FYV9_9PEZI</name>
<dbReference type="Proteomes" id="UP000799538">
    <property type="component" value="Unassembled WGS sequence"/>
</dbReference>
<dbReference type="InterPro" id="IPR051531">
    <property type="entry name" value="N-acetyltransferase"/>
</dbReference>
<evidence type="ECO:0000313" key="3">
    <source>
        <dbReference type="Proteomes" id="UP000799538"/>
    </source>
</evidence>